<comment type="caution">
    <text evidence="1">The sequence shown here is derived from an EMBL/GenBank/DDBJ whole genome shotgun (WGS) entry which is preliminary data.</text>
</comment>
<sequence>MNSFTHPCRPRTNDFRRDEERLRFVLRASGLAVGEFAREIGLPDSELLYRIKAGKAPLESGIAERICRRYPQIDFCWLLTGEVRKSQ</sequence>
<keyword evidence="2" id="KW-1185">Reference proteome</keyword>
<reference evidence="1 2" key="1">
    <citation type="submission" date="2024-03" db="EMBL/GenBank/DDBJ databases">
        <title>Human intestinal bacterial collection.</title>
        <authorList>
            <person name="Pauvert C."/>
            <person name="Hitch T.C.A."/>
            <person name="Clavel T."/>
        </authorList>
    </citation>
    <scope>NUCLEOTIDE SEQUENCE [LARGE SCALE GENOMIC DNA]</scope>
    <source>
        <strain evidence="1 2">CLA-KB-H122</strain>
    </source>
</reference>
<proteinExistence type="predicted"/>
<accession>A0ABV1GXQ3</accession>
<dbReference type="EMBL" id="JBBMFL010000007">
    <property type="protein sequence ID" value="MEQ2544863.1"/>
    <property type="molecule type" value="Genomic_DNA"/>
</dbReference>
<name>A0ABV1GXQ3_9BACT</name>
<evidence type="ECO:0008006" key="3">
    <source>
        <dbReference type="Google" id="ProtNLM"/>
    </source>
</evidence>
<protein>
    <recommendedName>
        <fullName evidence="3">XRE family transcriptional regulator</fullName>
    </recommendedName>
</protein>
<dbReference type="Proteomes" id="UP001460202">
    <property type="component" value="Unassembled WGS sequence"/>
</dbReference>
<dbReference type="GeneID" id="78180747"/>
<evidence type="ECO:0000313" key="2">
    <source>
        <dbReference type="Proteomes" id="UP001460202"/>
    </source>
</evidence>
<organism evidence="1 2">
    <name type="scientific">Alistipes intestinihominis</name>
    <dbReference type="NCBI Taxonomy" id="3133172"/>
    <lineage>
        <taxon>Bacteria</taxon>
        <taxon>Pseudomonadati</taxon>
        <taxon>Bacteroidota</taxon>
        <taxon>Bacteroidia</taxon>
        <taxon>Bacteroidales</taxon>
        <taxon>Rikenellaceae</taxon>
        <taxon>Alistipes</taxon>
    </lineage>
</organism>
<dbReference type="RefSeq" id="WP_019150767.1">
    <property type="nucleotide sequence ID" value="NZ_JBBMFL010000007.1"/>
</dbReference>
<evidence type="ECO:0000313" key="1">
    <source>
        <dbReference type="EMBL" id="MEQ2544863.1"/>
    </source>
</evidence>
<gene>
    <name evidence="1" type="ORF">WMO46_07885</name>
</gene>